<proteinExistence type="predicted"/>
<feature type="non-terminal residue" evidence="1">
    <location>
        <position position="16"/>
    </location>
</feature>
<name>A0A454CVC6_VIBHA</name>
<sequence>MFSIYKMQLIRSLGLL</sequence>
<dbReference type="AlphaFoldDB" id="A0A454CVC6"/>
<dbReference type="Proteomes" id="UP000008367">
    <property type="component" value="Unassembled WGS sequence"/>
</dbReference>
<comment type="caution">
    <text evidence="1">The sequence shown here is derived from an EMBL/GenBank/DDBJ whole genome shotgun (WGS) entry which is preliminary data.</text>
</comment>
<gene>
    <name evidence="1" type="ORF">VCHENC02_3902</name>
</gene>
<dbReference type="EMBL" id="AJSR01001680">
    <property type="protein sequence ID" value="EKM30364.1"/>
    <property type="molecule type" value="Genomic_DNA"/>
</dbReference>
<evidence type="ECO:0000313" key="1">
    <source>
        <dbReference type="EMBL" id="EKM30364.1"/>
    </source>
</evidence>
<accession>A0A454CVC6</accession>
<reference evidence="1 2" key="1">
    <citation type="submission" date="2012-10" db="EMBL/GenBank/DDBJ databases">
        <title>Genome sequence of Vibrio Cholerae HENC-02.</title>
        <authorList>
            <person name="Eppinger M."/>
            <person name="Hasan N.A."/>
            <person name="Sengamalay N."/>
            <person name="Hine E."/>
            <person name="Su Q."/>
            <person name="Daugherty S.C."/>
            <person name="Young S."/>
            <person name="Sadzewicz L."/>
            <person name="Tallon L."/>
            <person name="Cebula T.A."/>
            <person name="Ravel J."/>
            <person name="Colwell R.R."/>
        </authorList>
    </citation>
    <scope>NUCLEOTIDE SEQUENCE [LARGE SCALE GENOMIC DNA]</scope>
    <source>
        <strain evidence="1 2">HENC-02</strain>
    </source>
</reference>
<evidence type="ECO:0000313" key="2">
    <source>
        <dbReference type="Proteomes" id="UP000008367"/>
    </source>
</evidence>
<protein>
    <submittedName>
        <fullName evidence="1">Uncharacterized protein</fullName>
    </submittedName>
</protein>
<organism evidence="1 2">
    <name type="scientific">Vibrio harveyi</name>
    <name type="common">Beneckea harveyi</name>
    <dbReference type="NCBI Taxonomy" id="669"/>
    <lineage>
        <taxon>Bacteria</taxon>
        <taxon>Pseudomonadati</taxon>
        <taxon>Pseudomonadota</taxon>
        <taxon>Gammaproteobacteria</taxon>
        <taxon>Vibrionales</taxon>
        <taxon>Vibrionaceae</taxon>
        <taxon>Vibrio</taxon>
    </lineage>
</organism>